<dbReference type="InterPro" id="IPR034151">
    <property type="entry name" value="TOPRIM_DnaG_bac"/>
</dbReference>
<comment type="function">
    <text evidence="3 4">RNA polymerase that catalyzes the synthesis of short RNA molecules used as primers for DNA polymerase during DNA replication.</text>
</comment>
<dbReference type="EMBL" id="JAHUZE010000001">
    <property type="protein sequence ID" value="MBV7378295.1"/>
    <property type="molecule type" value="Genomic_DNA"/>
</dbReference>
<protein>
    <recommendedName>
        <fullName evidence="3 4">DNA primase</fullName>
        <ecNumber evidence="3">2.7.7.101</ecNumber>
    </recommendedName>
</protein>
<keyword evidence="3 4" id="KW-0235">DNA replication</keyword>
<evidence type="ECO:0000313" key="6">
    <source>
        <dbReference type="EMBL" id="MBV7378295.1"/>
    </source>
</evidence>
<dbReference type="HAMAP" id="MF_00974">
    <property type="entry name" value="DNA_primase_DnaG"/>
    <property type="match status" value="1"/>
</dbReference>
<keyword evidence="7" id="KW-1185">Reference proteome</keyword>
<name>A0ABS6SZ84_9RHOB</name>
<reference evidence="6 7" key="1">
    <citation type="submission" date="2021-05" db="EMBL/GenBank/DDBJ databases">
        <title>Culturable bacteria isolated from Daya Bay.</title>
        <authorList>
            <person name="Zheng W."/>
            <person name="Yu S."/>
            <person name="Huang Y."/>
        </authorList>
    </citation>
    <scope>NUCLEOTIDE SEQUENCE [LARGE SCALE GENOMIC DNA]</scope>
    <source>
        <strain evidence="6 7">DP4N28-5</strain>
    </source>
</reference>
<dbReference type="CDD" id="cd03364">
    <property type="entry name" value="TOPRIM_DnaG_primases"/>
    <property type="match status" value="1"/>
</dbReference>
<dbReference type="InterPro" id="IPR030846">
    <property type="entry name" value="DnaG_bac"/>
</dbReference>
<dbReference type="InterPro" id="IPR050219">
    <property type="entry name" value="DnaG_primase"/>
</dbReference>
<comment type="subunit">
    <text evidence="3">Monomer. Interacts with DnaB.</text>
</comment>
<keyword evidence="1" id="KW-0460">Magnesium</keyword>
<gene>
    <name evidence="3 6" type="primary">dnaG</name>
    <name evidence="6" type="ORF">KJP28_05115</name>
</gene>
<keyword evidence="3 4" id="KW-0479">Metal-binding</keyword>
<dbReference type="PROSITE" id="PS50880">
    <property type="entry name" value="TOPRIM"/>
    <property type="match status" value="1"/>
</dbReference>
<comment type="caution">
    <text evidence="6">The sequence shown here is derived from an EMBL/GenBank/DDBJ whole genome shotgun (WGS) entry which is preliminary data.</text>
</comment>
<dbReference type="Pfam" id="PF01807">
    <property type="entry name" value="Zn_ribbon_DnaG"/>
    <property type="match status" value="1"/>
</dbReference>
<evidence type="ECO:0000256" key="2">
    <source>
        <dbReference type="ARBA" id="ARBA00023125"/>
    </source>
</evidence>
<proteinExistence type="inferred from homology"/>
<dbReference type="PIRSF" id="PIRSF002811">
    <property type="entry name" value="DnaG"/>
    <property type="match status" value="1"/>
</dbReference>
<dbReference type="InterPro" id="IPR013264">
    <property type="entry name" value="DNAG_N"/>
</dbReference>
<dbReference type="RefSeq" id="WP_218391197.1">
    <property type="nucleotide sequence ID" value="NZ_JAHUZE010000001.1"/>
</dbReference>
<organism evidence="6 7">
    <name type="scientific">Maritimibacter dapengensis</name>
    <dbReference type="NCBI Taxonomy" id="2836868"/>
    <lineage>
        <taxon>Bacteria</taxon>
        <taxon>Pseudomonadati</taxon>
        <taxon>Pseudomonadota</taxon>
        <taxon>Alphaproteobacteria</taxon>
        <taxon>Rhodobacterales</taxon>
        <taxon>Roseobacteraceae</taxon>
        <taxon>Maritimibacter</taxon>
    </lineage>
</organism>
<keyword evidence="3" id="KW-0863">Zinc-finger</keyword>
<dbReference type="EC" id="2.7.7.101" evidence="3"/>
<dbReference type="SMART" id="SM00400">
    <property type="entry name" value="ZnF_CHCC"/>
    <property type="match status" value="1"/>
</dbReference>
<keyword evidence="3 4" id="KW-0639">Primosome</keyword>
<comment type="catalytic activity">
    <reaction evidence="3">
        <text>ssDNA + n NTP = ssDNA/pppN(pN)n-1 hybrid + (n-1) diphosphate.</text>
        <dbReference type="EC" id="2.7.7.101"/>
    </reaction>
</comment>
<dbReference type="Pfam" id="PF13662">
    <property type="entry name" value="Toprim_4"/>
    <property type="match status" value="1"/>
</dbReference>
<keyword evidence="3 4" id="KW-0862">Zinc</keyword>
<keyword evidence="3 4" id="KW-0240">DNA-directed RNA polymerase</keyword>
<keyword evidence="3 4" id="KW-0808">Transferase</keyword>
<dbReference type="InterPro" id="IPR006295">
    <property type="entry name" value="DNA_primase_DnaG"/>
</dbReference>
<dbReference type="Proteomes" id="UP000756530">
    <property type="component" value="Unassembled WGS sequence"/>
</dbReference>
<dbReference type="PANTHER" id="PTHR30313">
    <property type="entry name" value="DNA PRIMASE"/>
    <property type="match status" value="1"/>
</dbReference>
<feature type="zinc finger region" description="CHC2-type" evidence="3">
    <location>
        <begin position="43"/>
        <end position="67"/>
    </location>
</feature>
<keyword evidence="3 4" id="KW-0804">Transcription</keyword>
<dbReference type="SMART" id="SM00493">
    <property type="entry name" value="TOPRIM"/>
    <property type="match status" value="1"/>
</dbReference>
<accession>A0ABS6SZ84</accession>
<feature type="domain" description="Toprim" evidence="5">
    <location>
        <begin position="262"/>
        <end position="344"/>
    </location>
</feature>
<comment type="cofactor">
    <cofactor evidence="3 4">
        <name>Zn(2+)</name>
        <dbReference type="ChEBI" id="CHEBI:29105"/>
    </cofactor>
    <text evidence="3 4">Binds 1 zinc ion per monomer.</text>
</comment>
<comment type="domain">
    <text evidence="3">Contains an N-terminal zinc-binding domain, a central core domain that contains the primase activity, and a C-terminal DnaB-binding domain.</text>
</comment>
<comment type="similarity">
    <text evidence="3 4">Belongs to the DnaG primase family.</text>
</comment>
<dbReference type="PANTHER" id="PTHR30313:SF2">
    <property type="entry name" value="DNA PRIMASE"/>
    <property type="match status" value="1"/>
</dbReference>
<dbReference type="InterPro" id="IPR006171">
    <property type="entry name" value="TOPRIM_dom"/>
</dbReference>
<evidence type="ECO:0000256" key="4">
    <source>
        <dbReference type="PIRNR" id="PIRNR002811"/>
    </source>
</evidence>
<dbReference type="Pfam" id="PF08275">
    <property type="entry name" value="DNAG_N"/>
    <property type="match status" value="1"/>
</dbReference>
<evidence type="ECO:0000256" key="1">
    <source>
        <dbReference type="ARBA" id="ARBA00022842"/>
    </source>
</evidence>
<sequence>MSLPPGFLDELRTRISLTDVVGRKVMWDQRKSNQAKGDMWAPCPFHQEKTASFHVDDRKGFYYCFGCHAKGDAISFVKDTENVGFMEAIEILAREAGMTMPARDPKAQEKADRRTQLADVMEQAVQYYRLQLKTNQGAGARDYLDRRGLKEDAQERWNIGFAPDNRHGIITHLREKGVAEELIVASGLAIKPDDGGQPYDRFRGRIIFPIRDARGRAISLGGRALDPNARAKYLNGPETELFDKGRSLFNHGPAREAAGKSQQLIVAEGYMDVIALSEAGFTAAVAPLGTAITEDQLRLLWRIAPEPVIALDGDTAGLRAAMRVIDLALPLIEAGKSLRFAIMPEGLDPDDLIKAQGAGAMQKLLDQARPMVSLLWQRETEGKVFDSPERKAALDADLRAAISRIQDPSIRRHYGDEIKNLRWTLFNPRRDAPKKGGFQPRRPWGAPRIDPAQATTKASLLAAASGEVEDTLREAVVLAAFITHPRLIERFEAKFERLDMATDDHRAMQSVILAFPGEDSADLREKIIADCGARALEKLFAQNHVQIAPPIRQPENGELAELCLTEELAKLEAAQGARRELRVAAAEITSLVDEGLTYRLNEANRARFEASQGKGEDKGLYERADNGLLIEREKKEAFAALLKQIQGSSGGDE</sequence>
<dbReference type="InterPro" id="IPR002694">
    <property type="entry name" value="Znf_CHC2"/>
</dbReference>
<evidence type="ECO:0000256" key="3">
    <source>
        <dbReference type="HAMAP-Rule" id="MF_00974"/>
    </source>
</evidence>
<evidence type="ECO:0000313" key="7">
    <source>
        <dbReference type="Proteomes" id="UP000756530"/>
    </source>
</evidence>
<evidence type="ECO:0000259" key="5">
    <source>
        <dbReference type="PROSITE" id="PS50880"/>
    </source>
</evidence>
<keyword evidence="2 3" id="KW-0238">DNA-binding</keyword>
<dbReference type="NCBIfam" id="TIGR01391">
    <property type="entry name" value="dnaG"/>
    <property type="match status" value="1"/>
</dbReference>
<keyword evidence="3 4" id="KW-0548">Nucleotidyltransferase</keyword>